<keyword evidence="3" id="KW-0813">Transport</keyword>
<reference evidence="9 10" key="1">
    <citation type="submission" date="2020-02" db="EMBL/GenBank/DDBJ databases">
        <authorList>
            <person name="Brisse S."/>
        </authorList>
    </citation>
    <scope>NUCLEOTIDE SEQUENCE [LARGE SCALE GENOMIC DNA]</scope>
    <source>
        <strain evidence="9">CIP107547</strain>
    </source>
</reference>
<comment type="caution">
    <text evidence="9">The sequence shown here is derived from an EMBL/GenBank/DDBJ whole genome shotgun (WGS) entry which is preliminary data.</text>
</comment>
<dbReference type="KEGG" id="cdip:ERS451417_02389"/>
<dbReference type="Proteomes" id="UP000480222">
    <property type="component" value="Unassembled WGS sequence"/>
</dbReference>
<dbReference type="OMA" id="MADENWA"/>
<proteinExistence type="inferred from homology"/>
<dbReference type="EMBL" id="CADDAV010000001">
    <property type="protein sequence ID" value="CAB0578590.1"/>
    <property type="molecule type" value="Genomic_DNA"/>
</dbReference>
<feature type="transmembrane region" description="Helical" evidence="8">
    <location>
        <begin position="135"/>
        <end position="160"/>
    </location>
</feature>
<comment type="similarity">
    <text evidence="2">Belongs to the AzlC family.</text>
</comment>
<comment type="subcellular location">
    <subcellularLocation>
        <location evidence="1">Cell membrane</location>
        <topology evidence="1">Multi-pass membrane protein</topology>
    </subcellularLocation>
</comment>
<name>A0A679LZ98_CORDP</name>
<keyword evidence="5 8" id="KW-0812">Transmembrane</keyword>
<evidence type="ECO:0000256" key="4">
    <source>
        <dbReference type="ARBA" id="ARBA00022475"/>
    </source>
</evidence>
<dbReference type="InterPro" id="IPR011606">
    <property type="entry name" value="Brnchd-chn_aa_trnsp_permease"/>
</dbReference>
<feature type="transmembrane region" description="Helical" evidence="8">
    <location>
        <begin position="53"/>
        <end position="79"/>
    </location>
</feature>
<dbReference type="GO" id="GO:0005886">
    <property type="term" value="C:plasma membrane"/>
    <property type="evidence" value="ECO:0007669"/>
    <property type="project" value="UniProtKB-SubCell"/>
</dbReference>
<evidence type="ECO:0000256" key="1">
    <source>
        <dbReference type="ARBA" id="ARBA00004651"/>
    </source>
</evidence>
<dbReference type="GO" id="GO:1903785">
    <property type="term" value="P:L-valine transmembrane transport"/>
    <property type="evidence" value="ECO:0007669"/>
    <property type="project" value="TreeGrafter"/>
</dbReference>
<dbReference type="PANTHER" id="PTHR34979:SF1">
    <property type="entry name" value="INNER MEMBRANE PROTEIN YGAZ"/>
    <property type="match status" value="1"/>
</dbReference>
<evidence type="ECO:0000256" key="5">
    <source>
        <dbReference type="ARBA" id="ARBA00022692"/>
    </source>
</evidence>
<evidence type="ECO:0000256" key="3">
    <source>
        <dbReference type="ARBA" id="ARBA00022448"/>
    </source>
</evidence>
<dbReference type="PANTHER" id="PTHR34979">
    <property type="entry name" value="INNER MEMBRANE PROTEIN YGAZ"/>
    <property type="match status" value="1"/>
</dbReference>
<keyword evidence="6 8" id="KW-1133">Transmembrane helix</keyword>
<dbReference type="AlphaFoldDB" id="A0A679LZ98"/>
<feature type="transmembrane region" description="Helical" evidence="8">
    <location>
        <begin position="21"/>
        <end position="47"/>
    </location>
</feature>
<dbReference type="GeneID" id="29422851"/>
<dbReference type="RefSeq" id="WP_014302623.1">
    <property type="nucleotide sequence ID" value="NZ_CASCJD010000003.1"/>
</dbReference>
<evidence type="ECO:0000313" key="9">
    <source>
        <dbReference type="EMBL" id="CAB0578590.1"/>
    </source>
</evidence>
<evidence type="ECO:0000256" key="7">
    <source>
        <dbReference type="ARBA" id="ARBA00023136"/>
    </source>
</evidence>
<keyword evidence="4" id="KW-1003">Cell membrane</keyword>
<accession>A0A679LZ98</accession>
<sequence length="243" mass="26736">MVSRETSKKRTEILGGIKDSWAVALGLVPLGVAFGLVVGQSGFAWWWAPIFSIIIYAGSMEFLALNLILTGVGPISAAITGFMVNFRHIFYGLTYPRHAVRSRIGRAYSTYALTDESYAIVSARPNAQRIDGSRVLAIQVFCHVMWVSSGVLGAVAGSAIPQGLKGMEFALTALFIVLAWESFRNNQDWSLIFFAVAFSLIGLGLVPQQMLIFALVVYFLLLLVRNASPRIDTQLTWKIGDRR</sequence>
<evidence type="ECO:0000256" key="6">
    <source>
        <dbReference type="ARBA" id="ARBA00022989"/>
    </source>
</evidence>
<evidence type="ECO:0000256" key="2">
    <source>
        <dbReference type="ARBA" id="ARBA00010735"/>
    </source>
</evidence>
<protein>
    <submittedName>
        <fullName evidence="9">Branched-chain amino acid ABC transporter permease</fullName>
    </submittedName>
</protein>
<gene>
    <name evidence="9" type="ORF">CIP107547_00105</name>
</gene>
<dbReference type="Pfam" id="PF03591">
    <property type="entry name" value="AzlC"/>
    <property type="match status" value="1"/>
</dbReference>
<organism evidence="9 10">
    <name type="scientific">Corynebacterium diphtheriae</name>
    <dbReference type="NCBI Taxonomy" id="1717"/>
    <lineage>
        <taxon>Bacteria</taxon>
        <taxon>Bacillati</taxon>
        <taxon>Actinomycetota</taxon>
        <taxon>Actinomycetes</taxon>
        <taxon>Mycobacteriales</taxon>
        <taxon>Corynebacteriaceae</taxon>
        <taxon>Corynebacterium</taxon>
    </lineage>
</organism>
<evidence type="ECO:0000313" key="10">
    <source>
        <dbReference type="Proteomes" id="UP000480222"/>
    </source>
</evidence>
<keyword evidence="7 8" id="KW-0472">Membrane</keyword>
<feature type="transmembrane region" description="Helical" evidence="8">
    <location>
        <begin position="190"/>
        <end position="206"/>
    </location>
</feature>
<evidence type="ECO:0000256" key="8">
    <source>
        <dbReference type="SAM" id="Phobius"/>
    </source>
</evidence>